<dbReference type="Proteomes" id="UP000597444">
    <property type="component" value="Unassembled WGS sequence"/>
</dbReference>
<dbReference type="RefSeq" id="WP_220206805.1">
    <property type="nucleotide sequence ID" value="NZ_BNJK01000001.1"/>
</dbReference>
<evidence type="ECO:0000313" key="2">
    <source>
        <dbReference type="Proteomes" id="UP000597444"/>
    </source>
</evidence>
<evidence type="ECO:0000313" key="1">
    <source>
        <dbReference type="EMBL" id="GHO96162.1"/>
    </source>
</evidence>
<dbReference type="EMBL" id="BNJK01000001">
    <property type="protein sequence ID" value="GHO96162.1"/>
    <property type="molecule type" value="Genomic_DNA"/>
</dbReference>
<keyword evidence="2" id="KW-1185">Reference proteome</keyword>
<dbReference type="InterPro" id="IPR021848">
    <property type="entry name" value="HODM_asu-like"/>
</dbReference>
<gene>
    <name evidence="1" type="ORF">KSF_062100</name>
</gene>
<comment type="caution">
    <text evidence="1">The sequence shown here is derived from an EMBL/GenBank/DDBJ whole genome shotgun (WGS) entry which is preliminary data.</text>
</comment>
<reference evidence="1" key="1">
    <citation type="submission" date="2020-10" db="EMBL/GenBank/DDBJ databases">
        <title>Taxonomic study of unclassified bacteria belonging to the class Ktedonobacteria.</title>
        <authorList>
            <person name="Yabe S."/>
            <person name="Wang C.M."/>
            <person name="Zheng Y."/>
            <person name="Sakai Y."/>
            <person name="Cavaletti L."/>
            <person name="Monciardini P."/>
            <person name="Donadio S."/>
        </authorList>
    </citation>
    <scope>NUCLEOTIDE SEQUENCE</scope>
    <source>
        <strain evidence="1">ID150040</strain>
    </source>
</reference>
<name>A0A8J3IST9_9CHLR</name>
<protein>
    <recommendedName>
        <fullName evidence="3">DUF3445 domain-containing protein</fullName>
    </recommendedName>
</protein>
<dbReference type="Pfam" id="PF11927">
    <property type="entry name" value="HODM_asu-like"/>
    <property type="match status" value="1"/>
</dbReference>
<sequence>MLPYFPFVDDTFKMLMGVTALHDRGLIEVDSERYQEEIALKQALLADVYDQYFQASLETEPAQWDVVELLLQDMAARYPHYFELIIDGKQWTWRNRLLNDETRFILGESASLPLPPLDWVGRQMQEDLLILSGNAADEMPLVAGQLCFPNGWCLDDKMGKSFLGIHHEVPLFAHYLGRSSSLLLERLKPERPVWRVNWSLKATPRLNLTPHFFSEEQEAHLILENIGTRCFLRLERQTLSRLPRTGCILFTIHTYQAPLDTVIESADVARRIAGVVRTMPEEMQRYKGIALFLDPLLAYLAAKEI</sequence>
<organism evidence="1 2">
    <name type="scientific">Reticulibacter mediterranei</name>
    <dbReference type="NCBI Taxonomy" id="2778369"/>
    <lineage>
        <taxon>Bacteria</taxon>
        <taxon>Bacillati</taxon>
        <taxon>Chloroflexota</taxon>
        <taxon>Ktedonobacteria</taxon>
        <taxon>Ktedonobacterales</taxon>
        <taxon>Reticulibacteraceae</taxon>
        <taxon>Reticulibacter</taxon>
    </lineage>
</organism>
<evidence type="ECO:0008006" key="3">
    <source>
        <dbReference type="Google" id="ProtNLM"/>
    </source>
</evidence>
<proteinExistence type="predicted"/>
<accession>A0A8J3IST9</accession>
<dbReference type="AlphaFoldDB" id="A0A8J3IST9"/>